<feature type="compositionally biased region" description="Acidic residues" evidence="1">
    <location>
        <begin position="846"/>
        <end position="856"/>
    </location>
</feature>
<feature type="chain" id="PRO_5035193525" evidence="3">
    <location>
        <begin position="26"/>
        <end position="891"/>
    </location>
</feature>
<feature type="region of interest" description="Disordered" evidence="1">
    <location>
        <begin position="475"/>
        <end position="614"/>
    </location>
</feature>
<keyword evidence="2" id="KW-1133">Transmembrane helix</keyword>
<evidence type="ECO:0000256" key="3">
    <source>
        <dbReference type="SAM" id="SignalP"/>
    </source>
</evidence>
<evidence type="ECO:0000313" key="4">
    <source>
        <dbReference type="EMBL" id="TNV84041.1"/>
    </source>
</evidence>
<feature type="region of interest" description="Disordered" evidence="1">
    <location>
        <begin position="745"/>
        <end position="767"/>
    </location>
</feature>
<gene>
    <name evidence="4" type="ORF">FGO68_gene4913</name>
</gene>
<proteinExistence type="predicted"/>
<keyword evidence="5" id="KW-1185">Reference proteome</keyword>
<reference evidence="4" key="1">
    <citation type="submission" date="2019-06" db="EMBL/GenBank/DDBJ databases">
        <authorList>
            <person name="Zheng W."/>
        </authorList>
    </citation>
    <scope>NUCLEOTIDE SEQUENCE</scope>
    <source>
        <strain evidence="4">QDHG01</strain>
    </source>
</reference>
<feature type="transmembrane region" description="Helical" evidence="2">
    <location>
        <begin position="624"/>
        <end position="650"/>
    </location>
</feature>
<organism evidence="4 5">
    <name type="scientific">Halteria grandinella</name>
    <dbReference type="NCBI Taxonomy" id="5974"/>
    <lineage>
        <taxon>Eukaryota</taxon>
        <taxon>Sar</taxon>
        <taxon>Alveolata</taxon>
        <taxon>Ciliophora</taxon>
        <taxon>Intramacronucleata</taxon>
        <taxon>Spirotrichea</taxon>
        <taxon>Stichotrichia</taxon>
        <taxon>Sporadotrichida</taxon>
        <taxon>Halteriidae</taxon>
        <taxon>Halteria</taxon>
    </lineage>
</organism>
<feature type="compositionally biased region" description="Low complexity" evidence="1">
    <location>
        <begin position="548"/>
        <end position="562"/>
    </location>
</feature>
<feature type="region of interest" description="Disordered" evidence="1">
    <location>
        <begin position="839"/>
        <end position="891"/>
    </location>
</feature>
<feature type="compositionally biased region" description="Polar residues" evidence="1">
    <location>
        <begin position="563"/>
        <end position="572"/>
    </location>
</feature>
<feature type="compositionally biased region" description="Basic and acidic residues" evidence="1">
    <location>
        <begin position="878"/>
        <end position="891"/>
    </location>
</feature>
<protein>
    <submittedName>
        <fullName evidence="4">Uncharacterized protein</fullName>
    </submittedName>
</protein>
<feature type="compositionally biased region" description="Low complexity" evidence="1">
    <location>
        <begin position="475"/>
        <end position="541"/>
    </location>
</feature>
<dbReference type="AlphaFoldDB" id="A0A8J8P1Q8"/>
<sequence length="891" mass="97744">MNSSLKSRSAFFSAILMITLGHAQANDFHTLYTINSTSPCTILAGELTIFQCPSFTEIHSLPKLLANGTSANYTNFMRVISSDVKSIQSNSRVDTGTWAQLNKATFVNKTSQKVMKVNYLETTTKGVTTATFAYDADVFGFGNLSEGLTLSDVGIYKDLNETFLYMRDADKSYKALSPAFIQIMDAQGKVLALNFQMQRRDAQSDYFDLLVCSKNNSVAGDICQLYEVNTNRGFLGLAGVRYSLKANISLGSKMCAENIILRQNYIVVGCSSVSKGQVQVYGRNLSTGNFSLIHSEVGNQTSSDYYKLGHSLDLLEYNGNHATLFYTSLYDQNGKTYTFVNTIDILRFNKADGSSLFRTRTIANNFRDTSSDTTAQISVYNTTLMMASNGTSQVKGMAVCPSNATVVNNSCQVCSSAQFSTDQRSCLNCSISTLSNTSYEALTQVVYCDKTFNQSIHTFIQSRTVQPFTLISSDNTTSTVSNSSSQNTTATSNSTSSNSTSTTQSNNTTANATSNTQSNSSSNASSPTANTTNNANANTTNEGSEQISNQTDNDAQNNTTASQNNDTDTSGPTVIIDPDTTNPSSNNSITSSNSTSSNNDQTPGDNSLINKSHQSDTASEKLKLAIILGASIGGGSLLFLLGLLIFCCIGKRRTVKPEGMSPDIEAQVHIESPDDKKVVQIRIEQGKQISSKDILSNQLSREDNLPSGVGEEEGGPANESANQLPSIYQSHRQQERVSLLMPSVSLKSEHSPHRISQKTTPKQTPPRISQVAPVFSPLQQNLFALHALEDEDKQVSVETENNKPFDSHYNVNEKPINFYQLSTNNREEVPQRVERLVDFSRRESEYDPEEDEDDIATEEKDKKKLKQQLGATRQMMLEMREDDLSYREDSY</sequence>
<keyword evidence="2" id="KW-0472">Membrane</keyword>
<dbReference type="EMBL" id="RRYP01003197">
    <property type="protein sequence ID" value="TNV84041.1"/>
    <property type="molecule type" value="Genomic_DNA"/>
</dbReference>
<evidence type="ECO:0000256" key="2">
    <source>
        <dbReference type="SAM" id="Phobius"/>
    </source>
</evidence>
<feature type="region of interest" description="Disordered" evidence="1">
    <location>
        <begin position="692"/>
        <end position="722"/>
    </location>
</feature>
<keyword evidence="2" id="KW-0812">Transmembrane</keyword>
<feature type="compositionally biased region" description="Polar residues" evidence="1">
    <location>
        <begin position="600"/>
        <end position="614"/>
    </location>
</feature>
<dbReference type="Proteomes" id="UP000785679">
    <property type="component" value="Unassembled WGS sequence"/>
</dbReference>
<accession>A0A8J8P1Q8</accession>
<evidence type="ECO:0000256" key="1">
    <source>
        <dbReference type="SAM" id="MobiDB-lite"/>
    </source>
</evidence>
<comment type="caution">
    <text evidence="4">The sequence shown here is derived from an EMBL/GenBank/DDBJ whole genome shotgun (WGS) entry which is preliminary data.</text>
</comment>
<name>A0A8J8P1Q8_HALGN</name>
<evidence type="ECO:0000313" key="5">
    <source>
        <dbReference type="Proteomes" id="UP000785679"/>
    </source>
</evidence>
<feature type="compositionally biased region" description="Low complexity" evidence="1">
    <location>
        <begin position="580"/>
        <end position="599"/>
    </location>
</feature>
<feature type="signal peptide" evidence="3">
    <location>
        <begin position="1"/>
        <end position="25"/>
    </location>
</feature>
<keyword evidence="3" id="KW-0732">Signal</keyword>